<dbReference type="GeneID" id="123743198"/>
<dbReference type="Proteomes" id="UP001652741">
    <property type="component" value="Chromosome ssa01"/>
</dbReference>
<keyword evidence="4" id="KW-0539">Nucleus</keyword>
<keyword evidence="5" id="KW-1185">Reference proteome</keyword>
<evidence type="ECO:0000256" key="1">
    <source>
        <dbReference type="ARBA" id="ARBA00004123"/>
    </source>
</evidence>
<evidence type="ECO:0000256" key="4">
    <source>
        <dbReference type="ARBA" id="ARBA00023242"/>
    </source>
</evidence>
<evidence type="ECO:0000256" key="2">
    <source>
        <dbReference type="ARBA" id="ARBA00007925"/>
    </source>
</evidence>
<name>A0ABM3EVN6_SALSA</name>
<gene>
    <name evidence="6" type="primary">LOC123743198</name>
</gene>
<dbReference type="InterPro" id="IPR019140">
    <property type="entry name" value="MCM_complex-bd"/>
</dbReference>
<organism evidence="5 6">
    <name type="scientific">Salmo salar</name>
    <name type="common">Atlantic salmon</name>
    <dbReference type="NCBI Taxonomy" id="8030"/>
    <lineage>
        <taxon>Eukaryota</taxon>
        <taxon>Metazoa</taxon>
        <taxon>Chordata</taxon>
        <taxon>Craniata</taxon>
        <taxon>Vertebrata</taxon>
        <taxon>Euteleostomi</taxon>
        <taxon>Actinopterygii</taxon>
        <taxon>Neopterygii</taxon>
        <taxon>Teleostei</taxon>
        <taxon>Protacanthopterygii</taxon>
        <taxon>Salmoniformes</taxon>
        <taxon>Salmonidae</taxon>
        <taxon>Salmoninae</taxon>
        <taxon>Salmo</taxon>
    </lineage>
</organism>
<dbReference type="RefSeq" id="XP_045575132.1">
    <property type="nucleotide sequence ID" value="XM_045719176.1"/>
</dbReference>
<sequence>MEIWPCGNTNPIKVPLLNDVPLHYLKHNSLVKFRCLVQDIFDPEFYMGVYETVDPSPKANVYEDLDSFILNDTLEVFVILSINPHRAPAVAARPHRLWRLQRNREPTTF</sequence>
<reference evidence="6" key="1">
    <citation type="submission" date="2025-08" db="UniProtKB">
        <authorList>
            <consortium name="RefSeq"/>
        </authorList>
    </citation>
    <scope>IDENTIFICATION</scope>
</reference>
<evidence type="ECO:0000313" key="5">
    <source>
        <dbReference type="Proteomes" id="UP001652741"/>
    </source>
</evidence>
<evidence type="ECO:0000256" key="3">
    <source>
        <dbReference type="ARBA" id="ARBA00015405"/>
    </source>
</evidence>
<comment type="subcellular location">
    <subcellularLocation>
        <location evidence="1">Nucleus</location>
    </subcellularLocation>
</comment>
<accession>A0ABM3EVN6</accession>
<dbReference type="PANTHER" id="PTHR13489">
    <property type="entry name" value="MINI-CHROMOSOME MAINTENANCE COMPLEX-BINDING PROTEIN"/>
    <property type="match status" value="1"/>
</dbReference>
<protein>
    <recommendedName>
        <fullName evidence="3">Mini-chromosome maintenance complex-binding protein</fullName>
    </recommendedName>
</protein>
<dbReference type="PANTHER" id="PTHR13489:SF0">
    <property type="entry name" value="MINI-CHROMOSOME MAINTENANCE COMPLEX-BINDING PROTEIN"/>
    <property type="match status" value="1"/>
</dbReference>
<dbReference type="Pfam" id="PF09739">
    <property type="entry name" value="MCM_bind"/>
    <property type="match status" value="1"/>
</dbReference>
<evidence type="ECO:0000313" key="6">
    <source>
        <dbReference type="RefSeq" id="XP_045575132.1"/>
    </source>
</evidence>
<comment type="similarity">
    <text evidence="2">Belongs to the MCMBP family.</text>
</comment>
<proteinExistence type="inferred from homology"/>